<dbReference type="InterPro" id="IPR028163">
    <property type="entry name" value="HAUS_6_N"/>
</dbReference>
<sequence length="959" mass="108566">MAAGRRRQGWEQGQGEMAAADVPAGTMGSDWERTHLWLCLLALGFDPDAAAEFFDRELDLGVSMFDTPNVGAFRVVAQFLFTKLDEMRAEEVFRDCMLPEQITRDSEFRKQCCSWLKDITNESKSCLPQIATSSFLSPAGHKFIHLMYRFARYVMIENLRKNSVGSDTSFAEAVNLTPECMYKAEVRCSVACNKLLQILQKEDIIIREYNKKSQFLIKEIKQIKSEYAYHQQQLFKMKLNDQNKNDKTERIQKVRNMWTFVMDTLTSLKKETEIVDSVIEGHVDQYTLAGTNVSVPQLLADKVESEMHEVCTGNLYEGEKLNFLTVIQLLNEALRILRDECCQFKSKHFQDIKNTSEFQNKILSNLKAVRQKIEEQHCMSLRESISGKQKELEMKWKSFLDRCASCLKRGQDPDLDLLQGMSLSSFHTAEEAYEDTVSCQLATSIPDICDSIYDINYKKDDETSGSMMDNSTLQATRWISSESLDLSEASESSDTLIEKDFHIETYNGKEKPVTPKISEETEEDLTISESLENTVIQTGSAVQKEDPLKKAREELAEEVVKTVTSESPQSGGGEGITLEDLISSLTFNPFLTRRQIPRTPENLLTEIRSSWRKAIQTDNSSDTELAPAEVMTEEAPMDASPTVWNKADPTLVWSTSSSPVPDFDSPLLETKSQLSCTEFTAQNQMRINNISGCPVWETSGVQENESDKEQELEHTVLSRNFVQKTEESTCLDVENSVNTLDIFSESNSKINTVPSNQLWDSLVDRILQWDAPSVLSSDNCEVAEAGILHETLPKDFDSIDANKSTSSESDFDVLNSKDVPGSTKIKDCAQKSNLDVQSQFSRYEMLKKTASGNREKLHQTDTGDESVSYISDLNLRPEKERDDFCSTLDLFRLDEEFTRTPSPLSFPKGNHSLSPLLVFSQDLEEMASRIHKIPLDLMHKLKDEEQLNEKLGSKEPSSG</sequence>
<reference evidence="3" key="1">
    <citation type="submission" date="2025-05" db="UniProtKB">
        <authorList>
            <consortium name="Ensembl"/>
        </authorList>
    </citation>
    <scope>IDENTIFICATION</scope>
</reference>
<evidence type="ECO:0000313" key="3">
    <source>
        <dbReference type="Ensembl" id="ENSACDP00005008419.1"/>
    </source>
</evidence>
<protein>
    <submittedName>
        <fullName evidence="3">HAUS augmin like complex subunit 6</fullName>
    </submittedName>
</protein>
<organism evidence="3 4">
    <name type="scientific">Anser cygnoides</name>
    <name type="common">Swan goose</name>
    <dbReference type="NCBI Taxonomy" id="8845"/>
    <lineage>
        <taxon>Eukaryota</taxon>
        <taxon>Metazoa</taxon>
        <taxon>Chordata</taxon>
        <taxon>Craniata</taxon>
        <taxon>Vertebrata</taxon>
        <taxon>Euteleostomi</taxon>
        <taxon>Archelosauria</taxon>
        <taxon>Archosauria</taxon>
        <taxon>Dinosauria</taxon>
        <taxon>Saurischia</taxon>
        <taxon>Theropoda</taxon>
        <taxon>Coelurosauria</taxon>
        <taxon>Aves</taxon>
        <taxon>Neognathae</taxon>
        <taxon>Galloanserae</taxon>
        <taxon>Anseriformes</taxon>
        <taxon>Anatidae</taxon>
        <taxon>Anserinae</taxon>
        <taxon>Anser</taxon>
    </lineage>
</organism>
<dbReference type="AlphaFoldDB" id="A0A8B9DPN8"/>
<dbReference type="PANTHER" id="PTHR16151:SF2">
    <property type="entry name" value="HAUS AUGMIN-LIKE COMPLEX SUBUNIT 6"/>
    <property type="match status" value="1"/>
</dbReference>
<accession>A0A8B9DPN8</accession>
<evidence type="ECO:0000313" key="4">
    <source>
        <dbReference type="Proteomes" id="UP000694521"/>
    </source>
</evidence>
<dbReference type="GO" id="GO:0051225">
    <property type="term" value="P:spindle assembly"/>
    <property type="evidence" value="ECO:0007669"/>
    <property type="project" value="InterPro"/>
</dbReference>
<dbReference type="GO" id="GO:0070652">
    <property type="term" value="C:HAUS complex"/>
    <property type="evidence" value="ECO:0007669"/>
    <property type="project" value="InterPro"/>
</dbReference>
<dbReference type="Proteomes" id="UP000694521">
    <property type="component" value="Unplaced"/>
</dbReference>
<dbReference type="PANTHER" id="PTHR16151">
    <property type="entry name" value="HAUS AUGMIN-LIKE COMPLEX SUBUNIT 6"/>
    <property type="match status" value="1"/>
</dbReference>
<dbReference type="Pfam" id="PF14661">
    <property type="entry name" value="HAUS6_N"/>
    <property type="match status" value="1"/>
</dbReference>
<feature type="domain" description="HAUS augmin-like complex subunit 6 N-terminal" evidence="2">
    <location>
        <begin position="36"/>
        <end position="259"/>
    </location>
</feature>
<dbReference type="InterPro" id="IPR026797">
    <property type="entry name" value="HAUS_6"/>
</dbReference>
<dbReference type="Ensembl" id="ENSACDT00005010082.1">
    <property type="protein sequence ID" value="ENSACDP00005008414.1"/>
    <property type="gene ID" value="ENSACDG00005006136.1"/>
</dbReference>
<keyword evidence="4" id="KW-1185">Reference proteome</keyword>
<dbReference type="GO" id="GO:0008017">
    <property type="term" value="F:microtubule binding"/>
    <property type="evidence" value="ECO:0007669"/>
    <property type="project" value="TreeGrafter"/>
</dbReference>
<dbReference type="Ensembl" id="ENSACDT00005010087.1">
    <property type="protein sequence ID" value="ENSACDP00005008419.1"/>
    <property type="gene ID" value="ENSACDG00005006136.1"/>
</dbReference>
<feature type="region of interest" description="Disordered" evidence="1">
    <location>
        <begin position="1"/>
        <end position="24"/>
    </location>
</feature>
<evidence type="ECO:0000256" key="1">
    <source>
        <dbReference type="SAM" id="MobiDB-lite"/>
    </source>
</evidence>
<name>A0A8B9DPN8_ANSCY</name>
<dbReference type="GO" id="GO:1990498">
    <property type="term" value="C:mitotic spindle microtubule"/>
    <property type="evidence" value="ECO:0007669"/>
    <property type="project" value="TreeGrafter"/>
</dbReference>
<evidence type="ECO:0000259" key="2">
    <source>
        <dbReference type="Pfam" id="PF14661"/>
    </source>
</evidence>
<dbReference type="OrthoDB" id="5575722at2759"/>
<proteinExistence type="predicted"/>